<dbReference type="PANTHER" id="PTHR42709">
    <property type="entry name" value="ALKALINE PHOSPHATASE LIKE PROTEIN"/>
    <property type="match status" value="1"/>
</dbReference>
<dbReference type="GO" id="GO:0005886">
    <property type="term" value="C:plasma membrane"/>
    <property type="evidence" value="ECO:0007669"/>
    <property type="project" value="TreeGrafter"/>
</dbReference>
<proteinExistence type="predicted"/>
<dbReference type="AlphaFoldDB" id="A0A2N1J6F4"/>
<dbReference type="InterPro" id="IPR051311">
    <property type="entry name" value="DedA_domain"/>
</dbReference>
<keyword evidence="4" id="KW-1185">Reference proteome</keyword>
<name>A0A2N1J6F4_9BACT</name>
<organism evidence="3 4">
    <name type="scientific">Malaciobacter halophilus</name>
    <dbReference type="NCBI Taxonomy" id="197482"/>
    <lineage>
        <taxon>Bacteria</taxon>
        <taxon>Pseudomonadati</taxon>
        <taxon>Campylobacterota</taxon>
        <taxon>Epsilonproteobacteria</taxon>
        <taxon>Campylobacterales</taxon>
        <taxon>Arcobacteraceae</taxon>
        <taxon>Malaciobacter</taxon>
    </lineage>
</organism>
<keyword evidence="1" id="KW-0812">Transmembrane</keyword>
<dbReference type="Proteomes" id="UP000233248">
    <property type="component" value="Unassembled WGS sequence"/>
</dbReference>
<reference evidence="3 4" key="1">
    <citation type="submission" date="2017-09" db="EMBL/GenBank/DDBJ databases">
        <title>Genomics of the genus Arcobacter.</title>
        <authorList>
            <person name="Perez-Cataluna A."/>
            <person name="Figueras M.J."/>
            <person name="Salas-Masso N."/>
        </authorList>
    </citation>
    <scope>NUCLEOTIDE SEQUENCE [LARGE SCALE GENOMIC DNA]</scope>
    <source>
        <strain evidence="3 4">DSM 18005</strain>
    </source>
</reference>
<dbReference type="EMBL" id="NXIF01000004">
    <property type="protein sequence ID" value="PKI82135.1"/>
    <property type="molecule type" value="Genomic_DNA"/>
</dbReference>
<comment type="caution">
    <text evidence="3">The sequence shown here is derived from an EMBL/GenBank/DDBJ whole genome shotgun (WGS) entry which is preliminary data.</text>
</comment>
<protein>
    <recommendedName>
        <fullName evidence="2">VTT domain-containing protein</fullName>
    </recommendedName>
</protein>
<dbReference type="KEGG" id="ahs:AHALO_0968"/>
<feature type="transmembrane region" description="Helical" evidence="1">
    <location>
        <begin position="121"/>
        <end position="144"/>
    </location>
</feature>
<dbReference type="InterPro" id="IPR032816">
    <property type="entry name" value="VTT_dom"/>
</dbReference>
<feature type="transmembrane region" description="Helical" evidence="1">
    <location>
        <begin position="12"/>
        <end position="33"/>
    </location>
</feature>
<sequence>MEELIKDWGYIALFAYSFGGGFVGLVVAGVLSYAGDLNIYISILVAGVSNFLGDQFLFTLARKNKMYAKDMMKKYGRKVALAHLMMRRYGSFVVFFQKYIYGIKTLIPLAMGLTKYSSKKFIFFNILATTLWAVVVGYASYTAGEYILSSSDDFKYIGLAVVVGVFLLLSFIFRRV</sequence>
<dbReference type="RefSeq" id="WP_101183281.1">
    <property type="nucleotide sequence ID" value="NZ_CP031218.1"/>
</dbReference>
<evidence type="ECO:0000313" key="3">
    <source>
        <dbReference type="EMBL" id="PKI82135.1"/>
    </source>
</evidence>
<feature type="transmembrane region" description="Helical" evidence="1">
    <location>
        <begin position="39"/>
        <end position="58"/>
    </location>
</feature>
<gene>
    <name evidence="3" type="ORF">CP960_00795</name>
</gene>
<evidence type="ECO:0000256" key="1">
    <source>
        <dbReference type="SAM" id="Phobius"/>
    </source>
</evidence>
<feature type="domain" description="VTT" evidence="2">
    <location>
        <begin position="25"/>
        <end position="141"/>
    </location>
</feature>
<evidence type="ECO:0000259" key="2">
    <source>
        <dbReference type="Pfam" id="PF09335"/>
    </source>
</evidence>
<feature type="transmembrane region" description="Helical" evidence="1">
    <location>
        <begin position="156"/>
        <end position="173"/>
    </location>
</feature>
<keyword evidence="1" id="KW-0472">Membrane</keyword>
<dbReference type="PANTHER" id="PTHR42709:SF2">
    <property type="entry name" value="INNER MEMBRANE PROTEIN YOHD"/>
    <property type="match status" value="1"/>
</dbReference>
<keyword evidence="1" id="KW-1133">Transmembrane helix</keyword>
<evidence type="ECO:0000313" key="4">
    <source>
        <dbReference type="Proteomes" id="UP000233248"/>
    </source>
</evidence>
<dbReference type="OrthoDB" id="5372697at2"/>
<accession>A0A2N1J6F4</accession>
<dbReference type="Pfam" id="PF09335">
    <property type="entry name" value="VTT_dom"/>
    <property type="match status" value="1"/>
</dbReference>